<evidence type="ECO:0000259" key="6">
    <source>
        <dbReference type="Pfam" id="PF00496"/>
    </source>
</evidence>
<keyword evidence="5" id="KW-0653">Protein transport</keyword>
<dbReference type="GO" id="GO:0030313">
    <property type="term" value="C:cell envelope"/>
    <property type="evidence" value="ECO:0007669"/>
    <property type="project" value="UniProtKB-SubCell"/>
</dbReference>
<dbReference type="STRING" id="1423783.FC50_GL000305"/>
<accession>A0A0R1U4D9</accession>
<evidence type="ECO:0000256" key="3">
    <source>
        <dbReference type="ARBA" id="ARBA00022448"/>
    </source>
</evidence>
<comment type="similarity">
    <text evidence="2">Belongs to the bacterial solute-binding protein 5 family.</text>
</comment>
<dbReference type="Gene3D" id="3.10.105.10">
    <property type="entry name" value="Dipeptide-binding Protein, Domain 3"/>
    <property type="match status" value="1"/>
</dbReference>
<dbReference type="OrthoDB" id="403896at2"/>
<comment type="caution">
    <text evidence="7">The sequence shown here is derived from an EMBL/GenBank/DDBJ whole genome shotgun (WGS) entry which is preliminary data.</text>
</comment>
<dbReference type="PATRIC" id="fig|1423783.4.peg.316"/>
<dbReference type="SUPFAM" id="SSF53850">
    <property type="entry name" value="Periplasmic binding protein-like II"/>
    <property type="match status" value="1"/>
</dbReference>
<evidence type="ECO:0000256" key="5">
    <source>
        <dbReference type="ARBA" id="ARBA00022856"/>
    </source>
</evidence>
<dbReference type="RefSeq" id="WP_056956155.1">
    <property type="nucleotide sequence ID" value="NZ_AZFJ01000007.1"/>
</dbReference>
<reference evidence="7 8" key="1">
    <citation type="journal article" date="2015" name="Genome Announc.">
        <title>Expanding the biotechnology potential of lactobacilli through comparative genomics of 213 strains and associated genera.</title>
        <authorList>
            <person name="Sun Z."/>
            <person name="Harris H.M."/>
            <person name="McCann A."/>
            <person name="Guo C."/>
            <person name="Argimon S."/>
            <person name="Zhang W."/>
            <person name="Yang X."/>
            <person name="Jeffery I.B."/>
            <person name="Cooney J.C."/>
            <person name="Kagawa T.F."/>
            <person name="Liu W."/>
            <person name="Song Y."/>
            <person name="Salvetti E."/>
            <person name="Wrobel A."/>
            <person name="Rasinkangas P."/>
            <person name="Parkhill J."/>
            <person name="Rea M.C."/>
            <person name="O'Sullivan O."/>
            <person name="Ritari J."/>
            <person name="Douillard F.P."/>
            <person name="Paul Ross R."/>
            <person name="Yang R."/>
            <person name="Briner A.E."/>
            <person name="Felis G.E."/>
            <person name="de Vos W.M."/>
            <person name="Barrangou R."/>
            <person name="Klaenhammer T.R."/>
            <person name="Caufield P.W."/>
            <person name="Cui Y."/>
            <person name="Zhang H."/>
            <person name="O'Toole P.W."/>
        </authorList>
    </citation>
    <scope>NUCLEOTIDE SEQUENCE [LARGE SCALE GENOMIC DNA]</scope>
    <source>
        <strain evidence="7 8">DSM 15945</strain>
    </source>
</reference>
<dbReference type="PANTHER" id="PTHR30290:SF10">
    <property type="entry name" value="PERIPLASMIC OLIGOPEPTIDE-BINDING PROTEIN-RELATED"/>
    <property type="match status" value="1"/>
</dbReference>
<proteinExistence type="inferred from homology"/>
<protein>
    <submittedName>
        <fullName evidence="7">ABC-type oligopeptide transport system, periplasmic component</fullName>
    </submittedName>
</protein>
<gene>
    <name evidence="7" type="ORF">FC50_GL000305</name>
</gene>
<evidence type="ECO:0000313" key="7">
    <source>
        <dbReference type="EMBL" id="KRL88111.1"/>
    </source>
</evidence>
<comment type="subcellular location">
    <subcellularLocation>
        <location evidence="1">Cell envelope</location>
    </subcellularLocation>
</comment>
<organism evidence="7 8">
    <name type="scientific">Lacticaseibacillus pantheris DSM 15945 = JCM 12539 = NBRC 106106</name>
    <dbReference type="NCBI Taxonomy" id="1423783"/>
    <lineage>
        <taxon>Bacteria</taxon>
        <taxon>Bacillati</taxon>
        <taxon>Bacillota</taxon>
        <taxon>Bacilli</taxon>
        <taxon>Lactobacillales</taxon>
        <taxon>Lactobacillaceae</taxon>
        <taxon>Lacticaseibacillus</taxon>
    </lineage>
</organism>
<dbReference type="GO" id="GO:0042597">
    <property type="term" value="C:periplasmic space"/>
    <property type="evidence" value="ECO:0007669"/>
    <property type="project" value="UniProtKB-ARBA"/>
</dbReference>
<dbReference type="PIRSF" id="PIRSF002741">
    <property type="entry name" value="MppA"/>
    <property type="match status" value="1"/>
</dbReference>
<dbReference type="Pfam" id="PF00496">
    <property type="entry name" value="SBP_bac_5"/>
    <property type="match status" value="1"/>
</dbReference>
<dbReference type="InterPro" id="IPR000914">
    <property type="entry name" value="SBP_5_dom"/>
</dbReference>
<dbReference type="GO" id="GO:1904680">
    <property type="term" value="F:peptide transmembrane transporter activity"/>
    <property type="evidence" value="ECO:0007669"/>
    <property type="project" value="TreeGrafter"/>
</dbReference>
<evidence type="ECO:0000256" key="1">
    <source>
        <dbReference type="ARBA" id="ARBA00004196"/>
    </source>
</evidence>
<dbReference type="GO" id="GO:0015833">
    <property type="term" value="P:peptide transport"/>
    <property type="evidence" value="ECO:0007669"/>
    <property type="project" value="UniProtKB-KW"/>
</dbReference>
<dbReference type="AlphaFoldDB" id="A0A0R1U4D9"/>
<keyword evidence="3" id="KW-0813">Transport</keyword>
<dbReference type="PANTHER" id="PTHR30290">
    <property type="entry name" value="PERIPLASMIC BINDING COMPONENT OF ABC TRANSPORTER"/>
    <property type="match status" value="1"/>
</dbReference>
<sequence length="546" mass="60306">MKKRSVLAGLWLVLLAVVLVACGGQQRRQRTTVNAMQTSNLQSMDPARASDLVSAQTMMDVYSGLYRYSNKQLQPDMAARMATISSDQKTYTFHLRKDARWSDGNRVTAQDFVYAWRRAVTPATKSPYAYAFDDIVNAQEVSSGKVAPQQLGVTAVNRITLRVQLTKAVPYFESMLTMAVFDPVERSQVAKFGDQFGANTGTLTFNGPYRLTKWAGKGETRWVETKNPTYWNAKTVRIKRLTYSVVKSSQRALKLFKRGDLDDVTVSGAAAKTARKLKGYHTAKQNISYYMELNQSRVPALQNQSVRRAISMAVNRQALVTRVLGNGSQPLSTIVPAGMFYNEHSGNDFATAAADGVAQYSQYDLQKARQLFKAGMAAAGQTNLTLTVMGDNTDSARATLAYLQRALTALSQDGATVTVKVDPLSLDDRLDRLRAGDFDVAVSAWSADYPDPVTFLSLFTTGNSNNYAGWSNAEYDSLVNAAQTTDAGNVTRRWRDLVAADQLLTREMATVPLYQVGQARVKQTSLKAVYNNPNGLVNWATAYYQK</sequence>
<dbReference type="GO" id="GO:0043190">
    <property type="term" value="C:ATP-binding cassette (ABC) transporter complex"/>
    <property type="evidence" value="ECO:0007669"/>
    <property type="project" value="InterPro"/>
</dbReference>
<dbReference type="FunFam" id="3.90.76.10:FF:000001">
    <property type="entry name" value="Oligopeptide ABC transporter substrate-binding protein"/>
    <property type="match status" value="1"/>
</dbReference>
<dbReference type="InterPro" id="IPR030678">
    <property type="entry name" value="Peptide/Ni-bd"/>
</dbReference>
<keyword evidence="4" id="KW-0732">Signal</keyword>
<name>A0A0R1U4D9_9LACO</name>
<dbReference type="PROSITE" id="PS51257">
    <property type="entry name" value="PROKAR_LIPOPROTEIN"/>
    <property type="match status" value="1"/>
</dbReference>
<dbReference type="InterPro" id="IPR039424">
    <property type="entry name" value="SBP_5"/>
</dbReference>
<feature type="domain" description="Solute-binding protein family 5" evidence="6">
    <location>
        <begin position="73"/>
        <end position="466"/>
    </location>
</feature>
<evidence type="ECO:0000256" key="4">
    <source>
        <dbReference type="ARBA" id="ARBA00022729"/>
    </source>
</evidence>
<dbReference type="EMBL" id="AZFJ01000007">
    <property type="protein sequence ID" value="KRL88111.1"/>
    <property type="molecule type" value="Genomic_DNA"/>
</dbReference>
<dbReference type="CDD" id="cd08504">
    <property type="entry name" value="PBP2_OppA"/>
    <property type="match status" value="1"/>
</dbReference>
<keyword evidence="8" id="KW-1185">Reference proteome</keyword>
<dbReference type="Gene3D" id="3.40.190.10">
    <property type="entry name" value="Periplasmic binding protein-like II"/>
    <property type="match status" value="1"/>
</dbReference>
<keyword evidence="5" id="KW-0571">Peptide transport</keyword>
<dbReference type="Proteomes" id="UP000051922">
    <property type="component" value="Unassembled WGS sequence"/>
</dbReference>
<dbReference type="Gene3D" id="3.90.76.10">
    <property type="entry name" value="Dipeptide-binding Protein, Domain 1"/>
    <property type="match status" value="1"/>
</dbReference>
<evidence type="ECO:0000256" key="2">
    <source>
        <dbReference type="ARBA" id="ARBA00005695"/>
    </source>
</evidence>
<evidence type="ECO:0000313" key="8">
    <source>
        <dbReference type="Proteomes" id="UP000051922"/>
    </source>
</evidence>